<dbReference type="Proteomes" id="UP000202190">
    <property type="component" value="Segment"/>
</dbReference>
<keyword evidence="1" id="KW-1133">Transmembrane helix</keyword>
<evidence type="ECO:0000313" key="3">
    <source>
        <dbReference type="Proteomes" id="UP000202190"/>
    </source>
</evidence>
<proteinExistence type="predicted"/>
<keyword evidence="1" id="KW-0812">Transmembrane</keyword>
<feature type="transmembrane region" description="Helical" evidence="1">
    <location>
        <begin position="12"/>
        <end position="30"/>
    </location>
</feature>
<evidence type="ECO:0000313" key="2">
    <source>
        <dbReference type="EMBL" id="ALG96891.1"/>
    </source>
</evidence>
<dbReference type="KEGG" id="vg:26887642"/>
<keyword evidence="1" id="KW-0472">Membrane</keyword>
<dbReference type="GeneID" id="26887642"/>
<evidence type="ECO:0000256" key="1">
    <source>
        <dbReference type="SAM" id="Phobius"/>
    </source>
</evidence>
<protein>
    <submittedName>
        <fullName evidence="2">Uncharacterized protein</fullName>
    </submittedName>
</protein>
<accession>A0A0N9NJQ6</accession>
<dbReference type="OrthoDB" id="29301at10239"/>
<feature type="transmembrane region" description="Helical" evidence="1">
    <location>
        <begin position="36"/>
        <end position="55"/>
    </location>
</feature>
<sequence length="60" mass="7031">MFYYFRRGKTHDLYGLLLLIVLSIIMIFSNDNVTEKIFAVIVLIVSTGVFVDLWAHCFHH</sequence>
<keyword evidence="3" id="KW-1185">Reference proteome</keyword>
<reference evidence="2 3" key="1">
    <citation type="journal article" date="2015" name="Environ. Microbiol.">
        <title>Novel viral genomes identified from six metagenomes reveal wide distribution of archaeal viruses and high viral diversity in terrestrial hot springs.</title>
        <authorList>
            <person name="Gudbergsdottir S.R."/>
            <person name="Menzel P."/>
            <person name="Krogh A."/>
            <person name="Young M."/>
            <person name="Peng X."/>
        </authorList>
    </citation>
    <scope>NUCLEOTIDE SEQUENCE [LARGE SCALE GENOMIC DNA]</scope>
    <source>
        <strain evidence="2 3">ARV2</strain>
    </source>
</reference>
<dbReference type="RefSeq" id="YP_009230232.1">
    <property type="nucleotide sequence ID" value="NC_029314.1"/>
</dbReference>
<organism evidence="2 3">
    <name type="scientific">Acidianus rod-shaped virus 2</name>
    <dbReference type="NCBI Taxonomy" id="1732175"/>
    <lineage>
        <taxon>Viruses</taxon>
        <taxon>Adnaviria</taxon>
        <taxon>Zilligvirae</taxon>
        <taxon>Taleaviricota</taxon>
        <taxon>Tokiviricetes</taxon>
        <taxon>Ligamenvirales</taxon>
        <taxon>Rudiviridae</taxon>
        <taxon>Hoswirudivirus</taxon>
        <taxon>Hoswirudivirus pozzuoliense</taxon>
        <taxon>Hoswirudivirus ARV2</taxon>
    </lineage>
</organism>
<name>A0A0N9NJQ6_9VIRU</name>
<dbReference type="EMBL" id="KP282675">
    <property type="protein sequence ID" value="ALG96891.1"/>
    <property type="molecule type" value="Genomic_DNA"/>
</dbReference>